<gene>
    <name evidence="7" type="ORF">NCTC12929_00079</name>
</gene>
<proteinExistence type="predicted"/>
<dbReference type="Pfam" id="PF13525">
    <property type="entry name" value="YfiO"/>
    <property type="match status" value="1"/>
</dbReference>
<dbReference type="PANTHER" id="PTHR44186">
    <property type="match status" value="1"/>
</dbReference>
<dbReference type="PROSITE" id="PS50005">
    <property type="entry name" value="TPR"/>
    <property type="match status" value="2"/>
</dbReference>
<dbReference type="AlphaFoldDB" id="A0A7Z8YMH5"/>
<evidence type="ECO:0000259" key="6">
    <source>
        <dbReference type="Pfam" id="PF13525"/>
    </source>
</evidence>
<accession>A0A7Z8YMH5</accession>
<reference evidence="7 8" key="1">
    <citation type="submission" date="2018-11" db="EMBL/GenBank/DDBJ databases">
        <authorList>
            <consortium name="Pathogen Informatics"/>
        </authorList>
    </citation>
    <scope>NUCLEOTIDE SEQUENCE [LARGE SCALE GENOMIC DNA]</scope>
    <source>
        <strain evidence="7 8">NCTC12929</strain>
    </source>
</reference>
<evidence type="ECO:0000313" key="8">
    <source>
        <dbReference type="Proteomes" id="UP000270205"/>
    </source>
</evidence>
<feature type="chain" id="PRO_5031458824" evidence="5">
    <location>
        <begin position="21"/>
        <end position="988"/>
    </location>
</feature>
<organism evidence="7 8">
    <name type="scientific">Bergeyella zoohelcum</name>
    <dbReference type="NCBI Taxonomy" id="1015"/>
    <lineage>
        <taxon>Bacteria</taxon>
        <taxon>Pseudomonadati</taxon>
        <taxon>Bacteroidota</taxon>
        <taxon>Flavobacteriia</taxon>
        <taxon>Flavobacteriales</taxon>
        <taxon>Weeksellaceae</taxon>
        <taxon>Bergeyella</taxon>
    </lineage>
</organism>
<evidence type="ECO:0000256" key="3">
    <source>
        <dbReference type="ARBA" id="ARBA00022803"/>
    </source>
</evidence>
<dbReference type="InterPro" id="IPR039565">
    <property type="entry name" value="BamD-like"/>
</dbReference>
<sequence>MIKNKIAIGVAFLLAGTFSAQQSAQLSQKTRYKLELADNLYETKIHSPSKYIYDNQYFYNDYLTALDKEAAQFFGNLIGVLLQKQNAEVGLDAIIAQNPQSAFFGKANLPLADYYLVKKDFVKALEVLKKVNQAQLSDSENAEYVLKYGYTKFMLGDTKSAKSALKEAYESNHSSQKDNIAYMLGHLHYSEEEYDKAFEYFDPLKENPQYAQTVQPYYVQMYYNEGDYDKAITEGMALIHSESAQSFVNEAKKIVGESYFRQQKYTEAYPYLKAYIENTSSPSDADLYEMGFVAAQMEQYSEAVSYYNQLINSKSPLAQNAFYQLGNAYLQNGQKAEALAAFRSASQMDYDKEAKQLAAQQYAKLSYEIGNPFESSSKALQDYLDQYGGKDGGAEIKQLLVKSYIYSGDFKATLDAIDRMQSTTPEVDKIDQEVAYLLGTEEYNNSQYEQAEKYYLRSLKKPINKVFVDNALYGLGQTYYSQERYEEALEQFKKIEKSQNFEKKDQLQYDLGYTYLKLNKFAEARKAFEKYVASGDKAHREDALARIANTHYAENNAGEAIKTIDTIANQDANTMFQKAVALGDLEKHNEKITALKSLLAQYPNSEYTDDAHYEMGVAYAMLSDYKNSDASFQKVLKNSQEPELIIQSEIYLVQNDIQQNRLNEAEKQLVILGKKYQGTPFAGRVMTSAKLLYGQKGDADGLQKFAQTIGESITQNEIEEINLTTARNLYADKKYTQAIPLYEKYLAQNSLSENYATAQYELGDCYYQTKAYTKAKILLDEVAKTPSAFQEEAMTRLAQIHLKENKTNEAQGILEKIKSSNNPSIRNFAMAELLTIYSKENDMVNAVPLAQEIEKSSGISAAVIDQAKAIQARAMLNEGKEKEAQNSFAKLEKSVNRAVAAEALFRKAFFQNKAKSYKASNETIFRLSNNYASEEYWGAKALVVMAKNYIGLKDNYQASYTLDQIIENYQDFEDVVNEAKKLKSTIKK</sequence>
<dbReference type="EMBL" id="UYIV01000001">
    <property type="protein sequence ID" value="VDH02616.1"/>
    <property type="molecule type" value="Genomic_DNA"/>
</dbReference>
<keyword evidence="2" id="KW-0677">Repeat</keyword>
<keyword evidence="3 4" id="KW-0802">TPR repeat</keyword>
<feature type="signal peptide" evidence="5">
    <location>
        <begin position="1"/>
        <end position="20"/>
    </location>
</feature>
<dbReference type="InterPro" id="IPR011990">
    <property type="entry name" value="TPR-like_helical_dom_sf"/>
</dbReference>
<dbReference type="SUPFAM" id="SSF81901">
    <property type="entry name" value="HCP-like"/>
    <property type="match status" value="1"/>
</dbReference>
<dbReference type="Gene3D" id="1.25.40.10">
    <property type="entry name" value="Tetratricopeptide repeat domain"/>
    <property type="match status" value="5"/>
</dbReference>
<feature type="repeat" description="TPR" evidence="4">
    <location>
        <begin position="469"/>
        <end position="502"/>
    </location>
</feature>
<evidence type="ECO:0000256" key="5">
    <source>
        <dbReference type="SAM" id="SignalP"/>
    </source>
</evidence>
<comment type="caution">
    <text evidence="7">The sequence shown here is derived from an EMBL/GenBank/DDBJ whole genome shotgun (WGS) entry which is preliminary data.</text>
</comment>
<name>A0A7Z8YMH5_9FLAO</name>
<evidence type="ECO:0000256" key="2">
    <source>
        <dbReference type="ARBA" id="ARBA00022737"/>
    </source>
</evidence>
<dbReference type="Proteomes" id="UP000270205">
    <property type="component" value="Unassembled WGS sequence"/>
</dbReference>
<evidence type="ECO:0000256" key="1">
    <source>
        <dbReference type="ARBA" id="ARBA00022729"/>
    </source>
</evidence>
<dbReference type="RefSeq" id="WP_125150374.1">
    <property type="nucleotide sequence ID" value="NZ_UYIV01000001.1"/>
</dbReference>
<feature type="domain" description="Outer membrane lipoprotein BamD-like" evidence="6">
    <location>
        <begin position="469"/>
        <end position="625"/>
    </location>
</feature>
<dbReference type="InterPro" id="IPR019734">
    <property type="entry name" value="TPR_rpt"/>
</dbReference>
<dbReference type="SMART" id="SM00028">
    <property type="entry name" value="TPR"/>
    <property type="match status" value="9"/>
</dbReference>
<keyword evidence="1 5" id="KW-0732">Signal</keyword>
<feature type="repeat" description="TPR" evidence="4">
    <location>
        <begin position="319"/>
        <end position="352"/>
    </location>
</feature>
<protein>
    <submittedName>
        <fullName evidence="7">Tetratricopeptide repeat protein</fullName>
    </submittedName>
</protein>
<dbReference type="PANTHER" id="PTHR44186:SF1">
    <property type="entry name" value="BARDET-BIEDL SYNDROME 4 PROTEIN"/>
    <property type="match status" value="1"/>
</dbReference>
<evidence type="ECO:0000256" key="4">
    <source>
        <dbReference type="PROSITE-ProRule" id="PRU00339"/>
    </source>
</evidence>
<dbReference type="Pfam" id="PF13432">
    <property type="entry name" value="TPR_16"/>
    <property type="match status" value="2"/>
</dbReference>
<evidence type="ECO:0000313" key="7">
    <source>
        <dbReference type="EMBL" id="VDH02616.1"/>
    </source>
</evidence>
<dbReference type="SUPFAM" id="SSF48452">
    <property type="entry name" value="TPR-like"/>
    <property type="match status" value="2"/>
</dbReference>